<evidence type="ECO:0000313" key="6">
    <source>
        <dbReference type="EMBL" id="CAF4576084.1"/>
    </source>
</evidence>
<evidence type="ECO:0000256" key="1">
    <source>
        <dbReference type="ARBA" id="ARBA00022771"/>
    </source>
</evidence>
<dbReference type="EMBL" id="CAJOBQ010002733">
    <property type="protein sequence ID" value="CAF4576084.1"/>
    <property type="molecule type" value="Genomic_DNA"/>
</dbReference>
<keyword evidence="2" id="KW-0862">Zinc</keyword>
<dbReference type="InterPro" id="IPR001841">
    <property type="entry name" value="Znf_RING"/>
</dbReference>
<evidence type="ECO:0000259" key="5">
    <source>
        <dbReference type="PROSITE" id="PS50089"/>
    </source>
</evidence>
<dbReference type="AlphaFoldDB" id="A0A821A5Y6"/>
<reference evidence="6" key="1">
    <citation type="submission" date="2021-02" db="EMBL/GenBank/DDBJ databases">
        <authorList>
            <person name="Nowell W R."/>
        </authorList>
    </citation>
    <scope>NUCLEOTIDE SEQUENCE</scope>
</reference>
<evidence type="ECO:0000256" key="2">
    <source>
        <dbReference type="ARBA" id="ARBA00022833"/>
    </source>
</evidence>
<dbReference type="SUPFAM" id="SSF57850">
    <property type="entry name" value="RING/U-box"/>
    <property type="match status" value="1"/>
</dbReference>
<keyword evidence="1 3" id="KW-0479">Metal-binding</keyword>
<dbReference type="PROSITE" id="PS50089">
    <property type="entry name" value="ZF_RING_2"/>
    <property type="match status" value="1"/>
</dbReference>
<dbReference type="Pfam" id="PF13639">
    <property type="entry name" value="zf-RING_2"/>
    <property type="match status" value="1"/>
</dbReference>
<organism evidence="6 7">
    <name type="scientific">Rotaria socialis</name>
    <dbReference type="NCBI Taxonomy" id="392032"/>
    <lineage>
        <taxon>Eukaryota</taxon>
        <taxon>Metazoa</taxon>
        <taxon>Spiralia</taxon>
        <taxon>Gnathifera</taxon>
        <taxon>Rotifera</taxon>
        <taxon>Eurotatoria</taxon>
        <taxon>Bdelloidea</taxon>
        <taxon>Philodinida</taxon>
        <taxon>Philodinidae</taxon>
        <taxon>Rotaria</taxon>
    </lineage>
</organism>
<gene>
    <name evidence="6" type="ORF">TSG867_LOCUS26278</name>
</gene>
<keyword evidence="4" id="KW-1133">Transmembrane helix</keyword>
<dbReference type="GO" id="GO:0008270">
    <property type="term" value="F:zinc ion binding"/>
    <property type="evidence" value="ECO:0007669"/>
    <property type="project" value="UniProtKB-KW"/>
</dbReference>
<keyword evidence="1 3" id="KW-0863">Zinc-finger</keyword>
<dbReference type="Proteomes" id="UP000663862">
    <property type="component" value="Unassembled WGS sequence"/>
</dbReference>
<accession>A0A821A5Y6</accession>
<name>A0A821A5Y6_9BILA</name>
<dbReference type="InterPro" id="IPR013083">
    <property type="entry name" value="Znf_RING/FYVE/PHD"/>
</dbReference>
<evidence type="ECO:0000256" key="4">
    <source>
        <dbReference type="SAM" id="Phobius"/>
    </source>
</evidence>
<sequence length="557" mass="66101">MYNQRTSFRAMKIYAFCSSLLQRIHAQRLRDNHNKQMVYIREKLTIWFIYILVIFVSRCPNRVYNALEGPFPMNLNKFRNHLQFSYNLFGYQPFFTSRLVVFEPEYIQIELGRNAIDESIENRYRVFYDDYSHGKLLYTFNRVLEPTTDTPHMTLFIKFASSEQSYSQIRYPYHFESFTTNTVRCIVNSLAFCRQNSCEFNRKVIIKCGILIGYLYRPTDKDVFQTYSNQLYQFNEHVRILDASSSYTPYISCVVFVICGLFVCLLLTGVGGLVESIISVITPSPLILHPRIQEQMENSNIDSLDHLDRLLLNTTQDNNYKNYLFIVHDKYLAMFMMDLNEHNDAVFRNFNENIPFHIIPIEKISEVESDCIILNNDNYGRSLDFPTHKYDTDFKPAYWLHERFMVLNGEYRYHYEQEEEVHRRQEERQCLLELMIEEEVQKQESLYGNDINRILDGTRSVSPRFIAEFRLSHLDALNNDLPDATCRICLDDYKINRCSAQWPCQARHTFHFDCMLDVLRAGNMCPLCRHPVESTHQNTIQVSLQFLLERINPNIFN</sequence>
<proteinExistence type="predicted"/>
<feature type="transmembrane region" description="Helical" evidence="4">
    <location>
        <begin position="249"/>
        <end position="274"/>
    </location>
</feature>
<protein>
    <recommendedName>
        <fullName evidence="5">RING-type domain-containing protein</fullName>
    </recommendedName>
</protein>
<keyword evidence="4" id="KW-0812">Transmembrane</keyword>
<keyword evidence="4" id="KW-0472">Membrane</keyword>
<comment type="caution">
    <text evidence="6">The sequence shown here is derived from an EMBL/GenBank/DDBJ whole genome shotgun (WGS) entry which is preliminary data.</text>
</comment>
<feature type="domain" description="RING-type" evidence="5">
    <location>
        <begin position="486"/>
        <end position="529"/>
    </location>
</feature>
<evidence type="ECO:0000256" key="3">
    <source>
        <dbReference type="PROSITE-ProRule" id="PRU00175"/>
    </source>
</evidence>
<dbReference type="Gene3D" id="3.30.40.10">
    <property type="entry name" value="Zinc/RING finger domain, C3HC4 (zinc finger)"/>
    <property type="match status" value="1"/>
</dbReference>
<evidence type="ECO:0000313" key="7">
    <source>
        <dbReference type="Proteomes" id="UP000663862"/>
    </source>
</evidence>